<dbReference type="RefSeq" id="WP_106609806.1">
    <property type="nucleotide sequence ID" value="NZ_PYGJ01000015.1"/>
</dbReference>
<dbReference type="InterPro" id="IPR011049">
    <property type="entry name" value="Serralysin-like_metalloprot_C"/>
</dbReference>
<dbReference type="PRINTS" id="PR00313">
    <property type="entry name" value="CABNDNGRPT"/>
</dbReference>
<accession>A0A2P8F7M8</accession>
<comment type="caution">
    <text evidence="1">The sequence shown here is derived from an EMBL/GenBank/DDBJ whole genome shotgun (WGS) entry which is preliminary data.</text>
</comment>
<dbReference type="SUPFAM" id="SSF51120">
    <property type="entry name" value="beta-Roll"/>
    <property type="match status" value="1"/>
</dbReference>
<sequence length="113" mass="11380">MSLVSGTDGDDTVSFTPDSFLLAGPGNDMVTSSIENAVVRLCDGDGTNMSDANGGNVHGGIGNDTIAYGGAGEDTLVAECGSGNHVFHGGRGYDSYEVGGDHVFVGTAHEVLL</sequence>
<dbReference type="Gene3D" id="2.160.20.160">
    <property type="match status" value="1"/>
</dbReference>
<evidence type="ECO:0000313" key="2">
    <source>
        <dbReference type="Proteomes" id="UP000240418"/>
    </source>
</evidence>
<dbReference type="OrthoDB" id="8229716at2"/>
<organism evidence="1 2">
    <name type="scientific">Shimia abyssi</name>
    <dbReference type="NCBI Taxonomy" id="1662395"/>
    <lineage>
        <taxon>Bacteria</taxon>
        <taxon>Pseudomonadati</taxon>
        <taxon>Pseudomonadota</taxon>
        <taxon>Alphaproteobacteria</taxon>
        <taxon>Rhodobacterales</taxon>
        <taxon>Roseobacteraceae</taxon>
    </lineage>
</organism>
<keyword evidence="2" id="KW-1185">Reference proteome</keyword>
<proteinExistence type="predicted"/>
<reference evidence="1 2" key="1">
    <citation type="submission" date="2018-03" db="EMBL/GenBank/DDBJ databases">
        <title>Genomic Encyclopedia of Archaeal and Bacterial Type Strains, Phase II (KMG-II): from individual species to whole genera.</title>
        <authorList>
            <person name="Goeker M."/>
        </authorList>
    </citation>
    <scope>NUCLEOTIDE SEQUENCE [LARGE SCALE GENOMIC DNA]</scope>
    <source>
        <strain evidence="1 2">DSM 100673</strain>
    </source>
</reference>
<protein>
    <recommendedName>
        <fullName evidence="3">Hemolysin type calcium-binding protein</fullName>
    </recommendedName>
</protein>
<name>A0A2P8F7M8_9RHOB</name>
<evidence type="ECO:0000313" key="1">
    <source>
        <dbReference type="EMBL" id="PSL17682.1"/>
    </source>
</evidence>
<gene>
    <name evidence="1" type="ORF">CLV88_11529</name>
</gene>
<dbReference type="EMBL" id="PYGJ01000015">
    <property type="protein sequence ID" value="PSL17682.1"/>
    <property type="molecule type" value="Genomic_DNA"/>
</dbReference>
<dbReference type="AlphaFoldDB" id="A0A2P8F7M8"/>
<evidence type="ECO:0008006" key="3">
    <source>
        <dbReference type="Google" id="ProtNLM"/>
    </source>
</evidence>
<dbReference type="Proteomes" id="UP000240418">
    <property type="component" value="Unassembled WGS sequence"/>
</dbReference>